<gene>
    <name evidence="1" type="ORF">ACFOHH_09110</name>
</gene>
<dbReference type="PANTHER" id="PTHR36448">
    <property type="entry name" value="BLR7373 PROTEIN"/>
    <property type="match status" value="1"/>
</dbReference>
<evidence type="ECO:0000313" key="2">
    <source>
        <dbReference type="Proteomes" id="UP001595377"/>
    </source>
</evidence>
<keyword evidence="2" id="KW-1185">Reference proteome</keyword>
<dbReference type="EMBL" id="JBHRSP010000015">
    <property type="protein sequence ID" value="MFC3073258.1"/>
    <property type="molecule type" value="Genomic_DNA"/>
</dbReference>
<name>A0ABV7DF81_9HYPH</name>
<dbReference type="InterPro" id="IPR011051">
    <property type="entry name" value="RmlC_Cupin_sf"/>
</dbReference>
<proteinExistence type="predicted"/>
<protein>
    <submittedName>
        <fullName evidence="1">Cupin</fullName>
    </submittedName>
</protein>
<dbReference type="InterPro" id="IPR014500">
    <property type="entry name" value="UCP019307_cupin"/>
</dbReference>
<dbReference type="Proteomes" id="UP001595377">
    <property type="component" value="Unassembled WGS sequence"/>
</dbReference>
<dbReference type="InterPro" id="IPR014710">
    <property type="entry name" value="RmlC-like_jellyroll"/>
</dbReference>
<organism evidence="1 2">
    <name type="scientific">Shinella pollutisoli</name>
    <dbReference type="NCBI Taxonomy" id="2250594"/>
    <lineage>
        <taxon>Bacteria</taxon>
        <taxon>Pseudomonadati</taxon>
        <taxon>Pseudomonadota</taxon>
        <taxon>Alphaproteobacteria</taxon>
        <taxon>Hyphomicrobiales</taxon>
        <taxon>Rhizobiaceae</taxon>
        <taxon>Shinella</taxon>
    </lineage>
</organism>
<dbReference type="Gene3D" id="2.60.120.10">
    <property type="entry name" value="Jelly Rolls"/>
    <property type="match status" value="1"/>
</dbReference>
<dbReference type="SUPFAM" id="SSF51182">
    <property type="entry name" value="RmlC-like cupins"/>
    <property type="match status" value="1"/>
</dbReference>
<dbReference type="CDD" id="cd02219">
    <property type="entry name" value="cupin_YjlB-like"/>
    <property type="match status" value="1"/>
</dbReference>
<dbReference type="PANTHER" id="PTHR36448:SF2">
    <property type="entry name" value="CUPIN TYPE-1 DOMAIN-CONTAINING PROTEIN"/>
    <property type="match status" value="1"/>
</dbReference>
<evidence type="ECO:0000313" key="1">
    <source>
        <dbReference type="EMBL" id="MFC3073258.1"/>
    </source>
</evidence>
<comment type="caution">
    <text evidence="1">The sequence shown here is derived from an EMBL/GenBank/DDBJ whole genome shotgun (WGS) entry which is preliminary data.</text>
</comment>
<accession>A0ABV7DF81</accession>
<sequence>MTEPETLVFSASEWVPNHPFLPVLAYRAVFPPEEDDRAAAFERRFGAAGWRGLWRNGVFAYQHYHSGAHEVLGIAGGEAELLIGGPTGARLSVRAGDCLVLPAGTGHRRLSASGDFLVVGGYPPGQHADILTTEATIDQLAAIEALPVPESDPLYGADGPLVTIWRRAAARA</sequence>
<dbReference type="RefSeq" id="WP_257311290.1">
    <property type="nucleotide sequence ID" value="NZ_JANFDG010000001.1"/>
</dbReference>
<dbReference type="PIRSF" id="PIRSF019307">
    <property type="entry name" value="UCP019307"/>
    <property type="match status" value="1"/>
</dbReference>
<reference evidence="2" key="1">
    <citation type="journal article" date="2019" name="Int. J. Syst. Evol. Microbiol.">
        <title>The Global Catalogue of Microorganisms (GCM) 10K type strain sequencing project: providing services to taxonomists for standard genome sequencing and annotation.</title>
        <authorList>
            <consortium name="The Broad Institute Genomics Platform"/>
            <consortium name="The Broad Institute Genome Sequencing Center for Infectious Disease"/>
            <person name="Wu L."/>
            <person name="Ma J."/>
        </authorList>
    </citation>
    <scope>NUCLEOTIDE SEQUENCE [LARGE SCALE GENOMIC DNA]</scope>
    <source>
        <strain evidence="2">KCTC 52677</strain>
    </source>
</reference>
<dbReference type="InterPro" id="IPR047121">
    <property type="entry name" value="YjiB-like"/>
</dbReference>